<dbReference type="AlphaFoldDB" id="A0A7T4E300"/>
<evidence type="ECO:0000313" key="2">
    <source>
        <dbReference type="EMBL" id="QQB34250.1"/>
    </source>
</evidence>
<dbReference type="InterPro" id="IPR032537">
    <property type="entry name" value="DUF4952"/>
</dbReference>
<dbReference type="EMBL" id="CP065997">
    <property type="protein sequence ID" value="QQB34250.1"/>
    <property type="molecule type" value="Genomic_DNA"/>
</dbReference>
<reference evidence="2 3" key="1">
    <citation type="submission" date="2020-12" db="EMBL/GenBank/DDBJ databases">
        <title>FDA dAtabase for Regulatory Grade micrObial Sequences (FDA-ARGOS): Supporting development and validation of Infectious Disease Dx tests.</title>
        <authorList>
            <person name="Sproer C."/>
            <person name="Gronow S."/>
            <person name="Severitt S."/>
            <person name="Schroder I."/>
            <person name="Tallon L."/>
            <person name="Sadzewicz L."/>
            <person name="Zhao X."/>
            <person name="Boylan J."/>
            <person name="Ott S."/>
            <person name="Bowen H."/>
            <person name="Vavikolanu K."/>
            <person name="Mehta A."/>
            <person name="Aluvathingal J."/>
            <person name="Nadendla S."/>
            <person name="Lowell S."/>
            <person name="Myers T."/>
            <person name="Yan Y."/>
            <person name="Sichtig H."/>
        </authorList>
    </citation>
    <scope>NUCLEOTIDE SEQUENCE [LARGE SCALE GENOMIC DNA]</scope>
    <source>
        <strain evidence="2 3">FDAARGOS_1050</strain>
    </source>
</reference>
<gene>
    <name evidence="2" type="ORF">I6I07_27220</name>
</gene>
<feature type="signal peptide" evidence="1">
    <location>
        <begin position="1"/>
        <end position="26"/>
    </location>
</feature>
<dbReference type="Pfam" id="PF16310">
    <property type="entry name" value="DUF4952"/>
    <property type="match status" value="1"/>
</dbReference>
<feature type="chain" id="PRO_5033053265" evidence="1">
    <location>
        <begin position="27"/>
        <end position="149"/>
    </location>
</feature>
<proteinExistence type="predicted"/>
<name>A0A7T4E300_9BURK</name>
<sequence length="149" mass="16824">MMALARWLRTLLLPAVLLLPSAAAQAQAQAAPTPGCEDFLAVLGDKPDAIEYLGCRQEWGQGKPLVARYRLDGADAAGVERYLRQRFGLEPLHFRCCGWDAPPHSWRDPRTGHEYMIAFGSEETLVSSRAQWGRIDNFHIRVERYTEDI</sequence>
<protein>
    <submittedName>
        <fullName evidence="2">DUF4952 domain-containing protein</fullName>
    </submittedName>
</protein>
<organism evidence="2 3">
    <name type="scientific">Achromobacter deleyi</name>
    <dbReference type="NCBI Taxonomy" id="1353891"/>
    <lineage>
        <taxon>Bacteria</taxon>
        <taxon>Pseudomonadati</taxon>
        <taxon>Pseudomonadota</taxon>
        <taxon>Betaproteobacteria</taxon>
        <taxon>Burkholderiales</taxon>
        <taxon>Alcaligenaceae</taxon>
        <taxon>Achromobacter</taxon>
    </lineage>
</organism>
<evidence type="ECO:0000313" key="3">
    <source>
        <dbReference type="Proteomes" id="UP000595231"/>
    </source>
</evidence>
<evidence type="ECO:0000256" key="1">
    <source>
        <dbReference type="SAM" id="SignalP"/>
    </source>
</evidence>
<accession>A0A7T4E300</accession>
<keyword evidence="1" id="KW-0732">Signal</keyword>
<dbReference type="Proteomes" id="UP000595231">
    <property type="component" value="Chromosome"/>
</dbReference>
<dbReference type="RefSeq" id="WP_198484452.1">
    <property type="nucleotide sequence ID" value="NZ_CP065997.1"/>
</dbReference>